<dbReference type="GO" id="GO:0006310">
    <property type="term" value="P:DNA recombination"/>
    <property type="evidence" value="ECO:0007669"/>
    <property type="project" value="UniProtKB-KW"/>
</dbReference>
<dbReference type="InterPro" id="IPR012337">
    <property type="entry name" value="RNaseH-like_sf"/>
</dbReference>
<evidence type="ECO:0000313" key="7">
    <source>
        <dbReference type="EMBL" id="SDH22923.1"/>
    </source>
</evidence>
<keyword evidence="5" id="KW-0233">DNA recombination</keyword>
<dbReference type="RefSeq" id="WP_091260578.1">
    <property type="nucleotide sequence ID" value="NZ_FNDE01000017.1"/>
</dbReference>
<keyword evidence="6" id="KW-0234">DNA repair</keyword>
<comment type="similarity">
    <text evidence="1">Belongs to the RuvC family.</text>
</comment>
<dbReference type="InterPro" id="IPR036397">
    <property type="entry name" value="RNaseH_sf"/>
</dbReference>
<dbReference type="OrthoDB" id="2850721at2"/>
<evidence type="ECO:0000256" key="5">
    <source>
        <dbReference type="ARBA" id="ARBA00023172"/>
    </source>
</evidence>
<name>A0A1G8APX9_ANETH</name>
<dbReference type="GO" id="GO:0003677">
    <property type="term" value="F:DNA binding"/>
    <property type="evidence" value="ECO:0007669"/>
    <property type="project" value="UniProtKB-KW"/>
</dbReference>
<dbReference type="AlphaFoldDB" id="A0A1G8APX9"/>
<protein>
    <submittedName>
        <fullName evidence="7">Crossover junction endodeoxyribonuclease RuvC</fullName>
    </submittedName>
</protein>
<organism evidence="7 8">
    <name type="scientific">Aneurinibacillus thermoaerophilus</name>
    <dbReference type="NCBI Taxonomy" id="143495"/>
    <lineage>
        <taxon>Bacteria</taxon>
        <taxon>Bacillati</taxon>
        <taxon>Bacillota</taxon>
        <taxon>Bacilli</taxon>
        <taxon>Bacillales</taxon>
        <taxon>Paenibacillaceae</taxon>
        <taxon>Aneurinibacillus group</taxon>
        <taxon>Aneurinibacillus</taxon>
    </lineage>
</organism>
<evidence type="ECO:0000256" key="4">
    <source>
        <dbReference type="ARBA" id="ARBA00023125"/>
    </source>
</evidence>
<sequence length="162" mass="18365">MRFVGIDPSTKTGLVILEDNKVHTAIEITSKEERDPHRFMDIAQTVRKYITEHDVICIEGFSYNSKGSAVSVQYGIGWILRSELIRAGFDYYDVSPTVVKKFATGKGNTKKEEMVLPIYKRWGFEHSSDNVRDAFVLAQITRALSGQVELTKFQKEALSKIS</sequence>
<dbReference type="GO" id="GO:0004520">
    <property type="term" value="F:DNA endonuclease activity"/>
    <property type="evidence" value="ECO:0007669"/>
    <property type="project" value="InterPro"/>
</dbReference>
<dbReference type="Proteomes" id="UP000198956">
    <property type="component" value="Unassembled WGS sequence"/>
</dbReference>
<proteinExistence type="inferred from homology"/>
<keyword evidence="4" id="KW-0238">DNA-binding</keyword>
<dbReference type="GO" id="GO:0006281">
    <property type="term" value="P:DNA repair"/>
    <property type="evidence" value="ECO:0007669"/>
    <property type="project" value="UniProtKB-KW"/>
</dbReference>
<dbReference type="InterPro" id="IPR002176">
    <property type="entry name" value="X-over_junc_endoDNase_RuvC"/>
</dbReference>
<dbReference type="SUPFAM" id="SSF53098">
    <property type="entry name" value="Ribonuclease H-like"/>
    <property type="match status" value="1"/>
</dbReference>
<evidence type="ECO:0000256" key="3">
    <source>
        <dbReference type="ARBA" id="ARBA00022842"/>
    </source>
</evidence>
<reference evidence="7 8" key="1">
    <citation type="submission" date="2016-10" db="EMBL/GenBank/DDBJ databases">
        <authorList>
            <person name="de Groot N.N."/>
        </authorList>
    </citation>
    <scope>NUCLEOTIDE SEQUENCE [LARGE SCALE GENOMIC DNA]</scope>
    <source>
        <strain evidence="7 8">L 420-91</strain>
    </source>
</reference>
<dbReference type="Pfam" id="PF02075">
    <property type="entry name" value="RuvC"/>
    <property type="match status" value="1"/>
</dbReference>
<evidence type="ECO:0000256" key="1">
    <source>
        <dbReference type="ARBA" id="ARBA00009518"/>
    </source>
</evidence>
<evidence type="ECO:0000313" key="8">
    <source>
        <dbReference type="Proteomes" id="UP000198956"/>
    </source>
</evidence>
<gene>
    <name evidence="7" type="ORF">SAMN04489735_101736</name>
</gene>
<dbReference type="EMBL" id="FNDE01000017">
    <property type="protein sequence ID" value="SDH22923.1"/>
    <property type="molecule type" value="Genomic_DNA"/>
</dbReference>
<evidence type="ECO:0000256" key="2">
    <source>
        <dbReference type="ARBA" id="ARBA00022763"/>
    </source>
</evidence>
<keyword evidence="3" id="KW-0460">Magnesium</keyword>
<evidence type="ECO:0000256" key="6">
    <source>
        <dbReference type="ARBA" id="ARBA00023204"/>
    </source>
</evidence>
<dbReference type="Gene3D" id="3.30.420.10">
    <property type="entry name" value="Ribonuclease H-like superfamily/Ribonuclease H"/>
    <property type="match status" value="1"/>
</dbReference>
<accession>A0A1G8APX9</accession>
<keyword evidence="2" id="KW-0227">DNA damage</keyword>